<feature type="region of interest" description="Disordered" evidence="11">
    <location>
        <begin position="167"/>
        <end position="186"/>
    </location>
</feature>
<dbReference type="GO" id="GO:0004100">
    <property type="term" value="F:chitin synthase activity"/>
    <property type="evidence" value="ECO:0007669"/>
    <property type="project" value="UniProtKB-EC"/>
</dbReference>
<feature type="compositionally biased region" description="Basic and acidic residues" evidence="11">
    <location>
        <begin position="48"/>
        <end position="58"/>
    </location>
</feature>
<evidence type="ECO:0000259" key="13">
    <source>
        <dbReference type="Pfam" id="PF22997"/>
    </source>
</evidence>
<evidence type="ECO:0000313" key="14">
    <source>
        <dbReference type="EMBL" id="KAG7527457.1"/>
    </source>
</evidence>
<protein>
    <recommendedName>
        <fullName evidence="2">chitin synthase</fullName>
        <ecNumber evidence="2">2.4.1.16</ecNumber>
    </recommendedName>
</protein>
<feature type="compositionally biased region" description="Polar residues" evidence="11">
    <location>
        <begin position="76"/>
        <end position="85"/>
    </location>
</feature>
<evidence type="ECO:0000256" key="8">
    <source>
        <dbReference type="ARBA" id="ARBA00023136"/>
    </source>
</evidence>
<dbReference type="GO" id="GO:0005886">
    <property type="term" value="C:plasma membrane"/>
    <property type="evidence" value="ECO:0007669"/>
    <property type="project" value="UniProtKB-SubCell"/>
</dbReference>
<keyword evidence="15" id="KW-1185">Reference proteome</keyword>
<feature type="compositionally biased region" description="Low complexity" evidence="11">
    <location>
        <begin position="704"/>
        <end position="713"/>
    </location>
</feature>
<evidence type="ECO:0000256" key="6">
    <source>
        <dbReference type="ARBA" id="ARBA00022692"/>
    </source>
</evidence>
<organism evidence="14 15">
    <name type="scientific">Filobasidium floriforme</name>
    <dbReference type="NCBI Taxonomy" id="5210"/>
    <lineage>
        <taxon>Eukaryota</taxon>
        <taxon>Fungi</taxon>
        <taxon>Dikarya</taxon>
        <taxon>Basidiomycota</taxon>
        <taxon>Agaricomycotina</taxon>
        <taxon>Tremellomycetes</taxon>
        <taxon>Filobasidiales</taxon>
        <taxon>Filobasidiaceae</taxon>
        <taxon>Filobasidium</taxon>
    </lineage>
</organism>
<dbReference type="Pfam" id="PF22997">
    <property type="entry name" value="CHS4"/>
    <property type="match status" value="1"/>
</dbReference>
<name>A0A8K0JEH2_9TREE</name>
<comment type="caution">
    <text evidence="14">The sequence shown here is derived from an EMBL/GenBank/DDBJ whole genome shotgun (WGS) entry which is preliminary data.</text>
</comment>
<dbReference type="GO" id="GO:0006031">
    <property type="term" value="P:chitin biosynthetic process"/>
    <property type="evidence" value="ECO:0007669"/>
    <property type="project" value="TreeGrafter"/>
</dbReference>
<evidence type="ECO:0000256" key="10">
    <source>
        <dbReference type="ARBA" id="ARBA00048014"/>
    </source>
</evidence>
<keyword evidence="8 12" id="KW-0472">Membrane</keyword>
<comment type="catalytic activity">
    <reaction evidence="10">
        <text>[(1-&gt;4)-N-acetyl-beta-D-glucosaminyl](n) + UDP-N-acetyl-alpha-D-glucosamine = [(1-&gt;4)-N-acetyl-beta-D-glucosaminyl](n+1) + UDP + H(+)</text>
        <dbReference type="Rhea" id="RHEA:16637"/>
        <dbReference type="Rhea" id="RHEA-COMP:9593"/>
        <dbReference type="Rhea" id="RHEA-COMP:9595"/>
        <dbReference type="ChEBI" id="CHEBI:15378"/>
        <dbReference type="ChEBI" id="CHEBI:17029"/>
        <dbReference type="ChEBI" id="CHEBI:57705"/>
        <dbReference type="ChEBI" id="CHEBI:58223"/>
        <dbReference type="EC" id="2.4.1.16"/>
    </reaction>
</comment>
<dbReference type="EMBL" id="JABELV010000285">
    <property type="protein sequence ID" value="KAG7527457.1"/>
    <property type="molecule type" value="Genomic_DNA"/>
</dbReference>
<dbReference type="PANTHER" id="PTHR22914:SF16">
    <property type="entry name" value="CHITIN SYNTHASE 3"/>
    <property type="match status" value="1"/>
</dbReference>
<keyword evidence="4" id="KW-0328">Glycosyltransferase</keyword>
<reference evidence="14" key="1">
    <citation type="submission" date="2020-04" db="EMBL/GenBank/DDBJ databases">
        <title>Analysis of mating type loci in Filobasidium floriforme.</title>
        <authorList>
            <person name="Nowrousian M."/>
        </authorList>
    </citation>
    <scope>NUCLEOTIDE SEQUENCE</scope>
    <source>
        <strain evidence="14">CBS 6242</strain>
    </source>
</reference>
<dbReference type="EC" id="2.4.1.16" evidence="2"/>
<evidence type="ECO:0000313" key="15">
    <source>
        <dbReference type="Proteomes" id="UP000812966"/>
    </source>
</evidence>
<dbReference type="InterPro" id="IPR004835">
    <property type="entry name" value="Chitin_synth"/>
</dbReference>
<evidence type="ECO:0000256" key="12">
    <source>
        <dbReference type="SAM" id="Phobius"/>
    </source>
</evidence>
<feature type="transmembrane region" description="Helical" evidence="12">
    <location>
        <begin position="280"/>
        <end position="300"/>
    </location>
</feature>
<dbReference type="PANTHER" id="PTHR22914">
    <property type="entry name" value="CHITIN SYNTHASE"/>
    <property type="match status" value="1"/>
</dbReference>
<feature type="transmembrane region" description="Helical" evidence="12">
    <location>
        <begin position="568"/>
        <end position="595"/>
    </location>
</feature>
<dbReference type="InterPro" id="IPR054295">
    <property type="entry name" value="CHS4-like_dom"/>
</dbReference>
<feature type="transmembrane region" description="Helical" evidence="12">
    <location>
        <begin position="315"/>
        <end position="335"/>
    </location>
</feature>
<feature type="compositionally biased region" description="Low complexity" evidence="11">
    <location>
        <begin position="246"/>
        <end position="257"/>
    </location>
</feature>
<feature type="compositionally biased region" description="Basic and acidic residues" evidence="11">
    <location>
        <begin position="1358"/>
        <end position="1377"/>
    </location>
</feature>
<keyword evidence="3" id="KW-1003">Cell membrane</keyword>
<keyword evidence="7 12" id="KW-1133">Transmembrane helix</keyword>
<feature type="transmembrane region" description="Helical" evidence="12">
    <location>
        <begin position="1194"/>
        <end position="1213"/>
    </location>
</feature>
<feature type="compositionally biased region" description="Gly residues" evidence="11">
    <location>
        <begin position="167"/>
        <end position="184"/>
    </location>
</feature>
<accession>A0A8K0JEH2</accession>
<keyword evidence="9" id="KW-0325">Glycoprotein</keyword>
<dbReference type="Proteomes" id="UP000812966">
    <property type="component" value="Unassembled WGS sequence"/>
</dbReference>
<dbReference type="InterPro" id="IPR029044">
    <property type="entry name" value="Nucleotide-diphossugar_trans"/>
</dbReference>
<feature type="compositionally biased region" description="Low complexity" evidence="11">
    <location>
        <begin position="1467"/>
        <end position="1488"/>
    </location>
</feature>
<comment type="subcellular location">
    <subcellularLocation>
        <location evidence="1">Cell membrane</location>
        <topology evidence="1">Multi-pass membrane protein</topology>
    </subcellularLocation>
</comment>
<feature type="region of interest" description="Disordered" evidence="11">
    <location>
        <begin position="1"/>
        <end position="87"/>
    </location>
</feature>
<dbReference type="GO" id="GO:0030428">
    <property type="term" value="C:cell septum"/>
    <property type="evidence" value="ECO:0007669"/>
    <property type="project" value="TreeGrafter"/>
</dbReference>
<feature type="transmembrane region" description="Helical" evidence="12">
    <location>
        <begin position="1162"/>
        <end position="1182"/>
    </location>
</feature>
<dbReference type="SUPFAM" id="SSF53448">
    <property type="entry name" value="Nucleotide-diphospho-sugar transferases"/>
    <property type="match status" value="1"/>
</dbReference>
<sequence length="1494" mass="163924">MSVPRDPYADPSAQSQTTDDDRLQPVRTTSRPGNVSFQESQHPRHPVRRDTDLSDKSGKGYGGNGAVPPVPPKFTSHPSTSSAGFSQEPHLQYSAGQGTAPNTYGPASTPSAGGLGGMFGVGHSGGLGGGASDVRRKKSLVKPDRERIDPNHRLYHYREHVLAHDQYGGGGPGGGPGGQGGQGGMAVLPSTTGNAPPGLRRGKSLLAREPTDSQESGLNIFKRGATLRRKSSQNVTSGRNPGPPNGATTGSGAGRSATNYTKQEKLGCLGDFAPGPKDAWMVYCYLLTVCVPGFVLRGVFGKHTREAQRAWREKIGLVSLVLLLMGVVGFVTFGFTQAVCGAQGLRIKAGEANEGYLLINGYAYEFANWSHPAAGNSFNGSTNPLFSDAWQAGGKDASFLFQRVNENCRGLITAAPGSAITQASDGRLGWYFPCNLHDQFGMTPKNITGYDSPLNCHTSTAARSSFYDEHPAGQVYYKWHQVKNATRNLVVYENSVLDLNLLQWLEPSQVRYPEIFDEIKTPNATFQGKDITMHMYRGGMKDVAKCMVDTIRVGFIDVKSIGCVASDVLLYLSLIFILGVVLIKFAMAVAFGWFLSWRLGNFKQETYQQRMARAAEIENWTDDIYRPAPSRYRPNAAMGGEKAPKKGRFLPTTSRFSRADHLVVGNSRPGTAYGQVNDNNYRPRQASTYGGKLPKVTPPGSPMLRSSRSSTSLAFGRDESGMSLADTAGGSSGCPFPLGDIVPQPPVDYQPFGFPLVQSICLVTAYSESIEGLRTTIDSLATTDYPNSHKVILVICDGMVKGSGSKLTTPDIVLGMMKDLVTPEHEVEAHSYVAIADGHKRHNMAKVYAGYYDYDNNTVELSKQQKVPIVLVAKVGNPLEVNEAKPGNRGKRDSQIVLMSFLQKVMFDERMTTFDYEFFNALWRVTGVSPDRYETVLCVDADTKVFPDSLTRMNACMVHDPEIMGLCGETKIANKTETWVTMIQVFEYYISHHLTKAFESMFGGVTCLPGCFSIYRIKAPKGETGYWVPILANPDICEHYAENIVDTLHKKNLLLLGEDRYLTTLMLKTFPKRKMVFCPQAVCKTIVPDTFRVLLSQRRRWINSTVHNLFELVLVRDLCGTFCFSMQFVVGMELVGTLVLPAAISFTIYLIIVAIIPGTVKPILSLILLAFILGLPGALIVITSRKFVYVGWMFIYLLSLPIWNFVLPAYAFWHFDDFSWGETRKVEGEGAVAEKGHGDKDGVFDSSHIVMKRWVEFERERRWKNGQQSRDSYSDVIFRREGGMTRDRYSMASTHETNFSNFAGSEAAFLGRPSQSYASMSMQGSPGEHYQPQLDASPAPPRGPFRGGRDSSPASSESADHYAERYRSYSGDVRDESAPILSSNYGPTSPMDESFPPRTGMAASQRYPDDDNYRSHTSRSPPPVQQNPSHYRRISLVDNGPIGSSVDSHTTGVRRVAKGPKRSSSQGYGFASPPSGSSGLPPGAAAPAQQNRYY</sequence>
<feature type="transmembrane region" description="Helical" evidence="12">
    <location>
        <begin position="1134"/>
        <end position="1156"/>
    </location>
</feature>
<dbReference type="Pfam" id="PF03142">
    <property type="entry name" value="Chitin_synth_2"/>
    <property type="match status" value="1"/>
</dbReference>
<evidence type="ECO:0000256" key="1">
    <source>
        <dbReference type="ARBA" id="ARBA00004651"/>
    </source>
</evidence>
<evidence type="ECO:0000256" key="5">
    <source>
        <dbReference type="ARBA" id="ARBA00022679"/>
    </source>
</evidence>
<evidence type="ECO:0000256" key="7">
    <source>
        <dbReference type="ARBA" id="ARBA00022989"/>
    </source>
</evidence>
<feature type="compositionally biased region" description="Polar residues" evidence="11">
    <location>
        <begin position="26"/>
        <end position="40"/>
    </location>
</feature>
<evidence type="ECO:0000256" key="4">
    <source>
        <dbReference type="ARBA" id="ARBA00022676"/>
    </source>
</evidence>
<feature type="region of interest" description="Disordered" evidence="11">
    <location>
        <begin position="687"/>
        <end position="715"/>
    </location>
</feature>
<proteinExistence type="predicted"/>
<gene>
    <name evidence="14" type="ORF">FFLO_06914</name>
</gene>
<keyword evidence="6 12" id="KW-0812">Transmembrane</keyword>
<dbReference type="CDD" id="cd04190">
    <property type="entry name" value="Chitin_synth_C"/>
    <property type="match status" value="1"/>
</dbReference>
<evidence type="ECO:0000256" key="11">
    <source>
        <dbReference type="SAM" id="MobiDB-lite"/>
    </source>
</evidence>
<feature type="domain" description="Chitin synthase 4-like" evidence="13">
    <location>
        <begin position="475"/>
        <end position="555"/>
    </location>
</feature>
<evidence type="ECO:0000256" key="3">
    <source>
        <dbReference type="ARBA" id="ARBA00022475"/>
    </source>
</evidence>
<keyword evidence="5" id="KW-0808">Transferase</keyword>
<feature type="region of interest" description="Disordered" evidence="11">
    <location>
        <begin position="1317"/>
        <end position="1494"/>
    </location>
</feature>
<evidence type="ECO:0000256" key="2">
    <source>
        <dbReference type="ARBA" id="ARBA00012543"/>
    </source>
</evidence>
<feature type="region of interest" description="Disordered" evidence="11">
    <location>
        <begin position="207"/>
        <end position="257"/>
    </location>
</feature>
<evidence type="ECO:0000256" key="9">
    <source>
        <dbReference type="ARBA" id="ARBA00023180"/>
    </source>
</evidence>